<dbReference type="Proteomes" id="UP000593571">
    <property type="component" value="Unassembled WGS sequence"/>
</dbReference>
<comment type="function">
    <text evidence="10">RNA binding protein that regulates the expression of target mRNAs at the translation level. Regulates expression of the NOTCH1 antagonist NUMB. Binds RNA containing the sequence 5'-GUUAGUUAGUUAGUU-3' and other sequences containing the pattern 5'-[GA]U(1-3)AGU-3'. May play a role in the proliferation and maintenance of stem cells in the central nervous system.</text>
</comment>
<feature type="domain" description="RRM" evidence="13">
    <location>
        <begin position="20"/>
        <end position="110"/>
    </location>
</feature>
<keyword evidence="15" id="KW-1185">Reference proteome</keyword>
<evidence type="ECO:0000256" key="5">
    <source>
        <dbReference type="ARBA" id="ARBA00022553"/>
    </source>
</evidence>
<evidence type="ECO:0000256" key="4">
    <source>
        <dbReference type="ARBA" id="ARBA00022490"/>
    </source>
</evidence>
<keyword evidence="8" id="KW-0007">Acetylation</keyword>
<dbReference type="CDD" id="cd12323">
    <property type="entry name" value="RRM2_MSI"/>
    <property type="match status" value="1"/>
</dbReference>
<dbReference type="CDD" id="cd12576">
    <property type="entry name" value="RRM1_MSI"/>
    <property type="match status" value="1"/>
</dbReference>
<evidence type="ECO:0000256" key="11">
    <source>
        <dbReference type="ARBA" id="ARBA00072856"/>
    </source>
</evidence>
<comment type="similarity">
    <text evidence="3">Belongs to the Musashi family.</text>
</comment>
<dbReference type="GO" id="GO:0007417">
    <property type="term" value="P:central nervous system development"/>
    <property type="evidence" value="ECO:0007669"/>
    <property type="project" value="TreeGrafter"/>
</dbReference>
<name>A0A7J8H2Q2_ROUAE</name>
<accession>A0A7J8H2Q2</accession>
<gene>
    <name evidence="14" type="ORF">HJG63_013624</name>
</gene>
<evidence type="ECO:0000313" key="15">
    <source>
        <dbReference type="Proteomes" id="UP000593571"/>
    </source>
</evidence>
<dbReference type="PANTHER" id="PTHR48032">
    <property type="entry name" value="RNA-BINDING PROTEIN MUSASHI HOMOLOG RBP6"/>
    <property type="match status" value="1"/>
</dbReference>
<proteinExistence type="inferred from homology"/>
<evidence type="ECO:0000256" key="8">
    <source>
        <dbReference type="ARBA" id="ARBA00022990"/>
    </source>
</evidence>
<sequence length="308" mass="34029">METDAPQPGLASPDSPHDPCKMFIGGLSWQTTQEGLREYFGQFGEVKECLVMRDPLTKRSRGFGFVTFMDQAGVDKVLAQSRHELDSKTIDPKVAFPRRAQPKMVTRTKKIFVGGLSVNTTVEDVKQYFEQFGKVDDAMLMFDKTTNRHRGFGFVTFESEDIVEKVCEIHFHEINNKMVECKKAQPKEVMSPTGSARGRSRVMPYGMDAFMLGIGMLGTCQACTCAASGQDLLLGLPGGGVGVTSPLWSALLSHWAGVGTKDLRPTKGGAVLLWGTALWWWPEEWPSCSLLINWSCPSSHSLVHSSTQ</sequence>
<dbReference type="InterPro" id="IPR034126">
    <property type="entry name" value="MSI_RRM2"/>
</dbReference>
<dbReference type="PROSITE" id="PS50102">
    <property type="entry name" value="RRM"/>
    <property type="match status" value="2"/>
</dbReference>
<dbReference type="Gene3D" id="3.30.70.330">
    <property type="match status" value="2"/>
</dbReference>
<evidence type="ECO:0000256" key="10">
    <source>
        <dbReference type="ARBA" id="ARBA00058359"/>
    </source>
</evidence>
<dbReference type="EMBL" id="JACASE010000005">
    <property type="protein sequence ID" value="KAF6466487.1"/>
    <property type="molecule type" value="Genomic_DNA"/>
</dbReference>
<evidence type="ECO:0000256" key="3">
    <source>
        <dbReference type="ARBA" id="ARBA00006635"/>
    </source>
</evidence>
<dbReference type="FunFam" id="3.30.70.330:FF:000020">
    <property type="entry name" value="RNA-binding protein Musashi homolog 2 isoform X1"/>
    <property type="match status" value="1"/>
</dbReference>
<dbReference type="InterPro" id="IPR012677">
    <property type="entry name" value="Nucleotide-bd_a/b_plait_sf"/>
</dbReference>
<evidence type="ECO:0000313" key="14">
    <source>
        <dbReference type="EMBL" id="KAF6466487.1"/>
    </source>
</evidence>
<dbReference type="SMART" id="SM00360">
    <property type="entry name" value="RRM"/>
    <property type="match status" value="2"/>
</dbReference>
<evidence type="ECO:0000256" key="7">
    <source>
        <dbReference type="ARBA" id="ARBA00022884"/>
    </source>
</evidence>
<dbReference type="InterPro" id="IPR000504">
    <property type="entry name" value="RRM_dom"/>
</dbReference>
<dbReference type="GO" id="GO:0006417">
    <property type="term" value="P:regulation of translation"/>
    <property type="evidence" value="ECO:0007669"/>
    <property type="project" value="TreeGrafter"/>
</dbReference>
<protein>
    <recommendedName>
        <fullName evidence="11">RNA-binding protein Musashi homolog 1</fullName>
    </recommendedName>
</protein>
<dbReference type="FunFam" id="3.30.70.330:FF:000596">
    <property type="entry name" value="RNA-binding protein Musashi homolog 1"/>
    <property type="match status" value="1"/>
</dbReference>
<dbReference type="SUPFAM" id="SSF54928">
    <property type="entry name" value="RNA-binding domain, RBD"/>
    <property type="match status" value="2"/>
</dbReference>
<dbReference type="Pfam" id="PF00076">
    <property type="entry name" value="RRM_1"/>
    <property type="match status" value="2"/>
</dbReference>
<comment type="subcellular location">
    <subcellularLocation>
        <location evidence="2">Cytoplasm</location>
    </subcellularLocation>
    <subcellularLocation>
        <location evidence="1">Nucleus</location>
    </subcellularLocation>
</comment>
<dbReference type="AlphaFoldDB" id="A0A7J8H2Q2"/>
<keyword evidence="4" id="KW-0963">Cytoplasm</keyword>
<evidence type="ECO:0000256" key="6">
    <source>
        <dbReference type="ARBA" id="ARBA00022737"/>
    </source>
</evidence>
<keyword evidence="7 12" id="KW-0694">RNA-binding</keyword>
<keyword evidence="5" id="KW-0597">Phosphoprotein</keyword>
<keyword evidence="6" id="KW-0677">Repeat</keyword>
<comment type="caution">
    <text evidence="14">The sequence shown here is derived from an EMBL/GenBank/DDBJ whole genome shotgun (WGS) entry which is preliminary data.</text>
</comment>
<dbReference type="GO" id="GO:0003729">
    <property type="term" value="F:mRNA binding"/>
    <property type="evidence" value="ECO:0007669"/>
    <property type="project" value="TreeGrafter"/>
</dbReference>
<dbReference type="InterPro" id="IPR035979">
    <property type="entry name" value="RBD_domain_sf"/>
</dbReference>
<dbReference type="GO" id="GO:0005634">
    <property type="term" value="C:nucleus"/>
    <property type="evidence" value="ECO:0007669"/>
    <property type="project" value="UniProtKB-SubCell"/>
</dbReference>
<evidence type="ECO:0000256" key="1">
    <source>
        <dbReference type="ARBA" id="ARBA00004123"/>
    </source>
</evidence>
<dbReference type="GO" id="GO:0005737">
    <property type="term" value="C:cytoplasm"/>
    <property type="evidence" value="ECO:0007669"/>
    <property type="project" value="UniProtKB-SubCell"/>
</dbReference>
<evidence type="ECO:0000256" key="12">
    <source>
        <dbReference type="PROSITE-ProRule" id="PRU00176"/>
    </source>
</evidence>
<evidence type="ECO:0000259" key="13">
    <source>
        <dbReference type="PROSITE" id="PS50102"/>
    </source>
</evidence>
<evidence type="ECO:0000256" key="9">
    <source>
        <dbReference type="ARBA" id="ARBA00023242"/>
    </source>
</evidence>
<dbReference type="PANTHER" id="PTHR48032:SF3">
    <property type="entry name" value="RNA-BINDING PROTEIN MUSASHI HOMOLOG 1"/>
    <property type="match status" value="1"/>
</dbReference>
<keyword evidence="9" id="KW-0539">Nucleus</keyword>
<reference evidence="14 15" key="1">
    <citation type="journal article" date="2020" name="Nature">
        <title>Six reference-quality genomes reveal evolution of bat adaptations.</title>
        <authorList>
            <person name="Jebb D."/>
            <person name="Huang Z."/>
            <person name="Pippel M."/>
            <person name="Hughes G.M."/>
            <person name="Lavrichenko K."/>
            <person name="Devanna P."/>
            <person name="Winkler S."/>
            <person name="Jermiin L.S."/>
            <person name="Skirmuntt E.C."/>
            <person name="Katzourakis A."/>
            <person name="Burkitt-Gray L."/>
            <person name="Ray D.A."/>
            <person name="Sullivan K.A.M."/>
            <person name="Roscito J.G."/>
            <person name="Kirilenko B.M."/>
            <person name="Davalos L.M."/>
            <person name="Corthals A.P."/>
            <person name="Power M.L."/>
            <person name="Jones G."/>
            <person name="Ransome R.D."/>
            <person name="Dechmann D.K.N."/>
            <person name="Locatelli A.G."/>
            <person name="Puechmaille S.J."/>
            <person name="Fedrigo O."/>
            <person name="Jarvis E.D."/>
            <person name="Hiller M."/>
            <person name="Vernes S.C."/>
            <person name="Myers E.W."/>
            <person name="Teeling E.C."/>
        </authorList>
    </citation>
    <scope>NUCLEOTIDE SEQUENCE [LARGE SCALE GENOMIC DNA]</scope>
    <source>
        <strain evidence="14">MRouAeg1</strain>
        <tissue evidence="14">Muscle</tissue>
    </source>
</reference>
<evidence type="ECO:0000256" key="2">
    <source>
        <dbReference type="ARBA" id="ARBA00004496"/>
    </source>
</evidence>
<feature type="domain" description="RRM" evidence="13">
    <location>
        <begin position="109"/>
        <end position="186"/>
    </location>
</feature>
<organism evidence="14 15">
    <name type="scientific">Rousettus aegyptiacus</name>
    <name type="common">Egyptian fruit bat</name>
    <name type="synonym">Pteropus aegyptiacus</name>
    <dbReference type="NCBI Taxonomy" id="9407"/>
    <lineage>
        <taxon>Eukaryota</taxon>
        <taxon>Metazoa</taxon>
        <taxon>Chordata</taxon>
        <taxon>Craniata</taxon>
        <taxon>Vertebrata</taxon>
        <taxon>Euteleostomi</taxon>
        <taxon>Mammalia</taxon>
        <taxon>Eutheria</taxon>
        <taxon>Laurasiatheria</taxon>
        <taxon>Chiroptera</taxon>
        <taxon>Yinpterochiroptera</taxon>
        <taxon>Pteropodoidea</taxon>
        <taxon>Pteropodidae</taxon>
        <taxon>Rousettinae</taxon>
        <taxon>Rousettus</taxon>
    </lineage>
</organism>